<dbReference type="Pfam" id="PF12850">
    <property type="entry name" value="Metallophos_2"/>
    <property type="match status" value="1"/>
</dbReference>
<dbReference type="AlphaFoldDB" id="A0A485M2I4"/>
<feature type="domain" description="Calcineurin-like phosphoesterase" evidence="1">
    <location>
        <begin position="18"/>
        <end position="165"/>
    </location>
</feature>
<proteinExistence type="predicted"/>
<protein>
    <submittedName>
        <fullName evidence="2">Calcineurin-like phosphoesterase superfamily domain protein</fullName>
    </submittedName>
</protein>
<dbReference type="Gene3D" id="3.60.21.10">
    <property type="match status" value="1"/>
</dbReference>
<dbReference type="EMBL" id="CAADRM010000122">
    <property type="protein sequence ID" value="VFU16859.1"/>
    <property type="molecule type" value="Genomic_DNA"/>
</dbReference>
<dbReference type="SUPFAM" id="SSF56300">
    <property type="entry name" value="Metallo-dependent phosphatases"/>
    <property type="match status" value="1"/>
</dbReference>
<dbReference type="InterPro" id="IPR029052">
    <property type="entry name" value="Metallo-depent_PP-like"/>
</dbReference>
<name>A0A485M2I4_9ZZZZ</name>
<sequence>MEKIHYLHAMESTAALPIGIMADSHGNNRLLLSAVMALKALGAELLIHLGDLCDSLSPRLAGQSLDILDEHGVRCVRGNNESDILHHNRGVHAEDELSKSLSRLQALPYTIRLGNLWFTHSAPFDYPAATKRPISEFLPQLTGEKGPGFSILFRGHSHQPSIMEVLSGTRSATERIPIQLGDDICLDRNRRYIITAGAVESASSLLFLPREYAVRFVAVPGPHT</sequence>
<dbReference type="InterPro" id="IPR024654">
    <property type="entry name" value="Calcineurin-like_PHP_lpxH"/>
</dbReference>
<organism evidence="2">
    <name type="scientific">anaerobic digester metagenome</name>
    <dbReference type="NCBI Taxonomy" id="1263854"/>
    <lineage>
        <taxon>unclassified sequences</taxon>
        <taxon>metagenomes</taxon>
        <taxon>ecological metagenomes</taxon>
    </lineage>
</organism>
<evidence type="ECO:0000313" key="2">
    <source>
        <dbReference type="EMBL" id="VFU16859.1"/>
    </source>
</evidence>
<accession>A0A485M2I4</accession>
<gene>
    <name evidence="2" type="ORF">SCFA_570002</name>
</gene>
<reference evidence="2" key="1">
    <citation type="submission" date="2019-03" db="EMBL/GenBank/DDBJ databases">
        <authorList>
            <person name="Hao L."/>
        </authorList>
    </citation>
    <scope>NUCLEOTIDE SEQUENCE</scope>
</reference>
<evidence type="ECO:0000259" key="1">
    <source>
        <dbReference type="Pfam" id="PF12850"/>
    </source>
</evidence>